<evidence type="ECO:0000313" key="10">
    <source>
        <dbReference type="Proteomes" id="UP001500804"/>
    </source>
</evidence>
<dbReference type="Gene3D" id="3.40.50.720">
    <property type="entry name" value="NAD(P)-binding Rossmann-like Domain"/>
    <property type="match status" value="2"/>
</dbReference>
<dbReference type="SUPFAM" id="SSF48179">
    <property type="entry name" value="6-phosphogluconate dehydrogenase C-terminal domain-like"/>
    <property type="match status" value="1"/>
</dbReference>
<dbReference type="EC" id="1.1.1.22" evidence="3 7"/>
<dbReference type="InterPro" id="IPR014026">
    <property type="entry name" value="UDP-Glc/GDP-Man_DH_dimer"/>
</dbReference>
<evidence type="ECO:0000313" key="9">
    <source>
        <dbReference type="EMBL" id="GAA5110947.1"/>
    </source>
</evidence>
<dbReference type="InterPro" id="IPR017476">
    <property type="entry name" value="UDP-Glc/GDP-Man"/>
</dbReference>
<evidence type="ECO:0000256" key="1">
    <source>
        <dbReference type="ARBA" id="ARBA00004701"/>
    </source>
</evidence>
<dbReference type="SMART" id="SM00984">
    <property type="entry name" value="UDPG_MGDP_dh_C"/>
    <property type="match status" value="1"/>
</dbReference>
<reference evidence="10" key="1">
    <citation type="journal article" date="2019" name="Int. J. Syst. Evol. Microbiol.">
        <title>The Global Catalogue of Microorganisms (GCM) 10K type strain sequencing project: providing services to taxonomists for standard genome sequencing and annotation.</title>
        <authorList>
            <consortium name="The Broad Institute Genomics Platform"/>
            <consortium name="The Broad Institute Genome Sequencing Center for Infectious Disease"/>
            <person name="Wu L."/>
            <person name="Ma J."/>
        </authorList>
    </citation>
    <scope>NUCLEOTIDE SEQUENCE [LARGE SCALE GENOMIC DNA]</scope>
    <source>
        <strain evidence="10">JCM 18302</strain>
    </source>
</reference>
<dbReference type="InterPro" id="IPR036291">
    <property type="entry name" value="NAD(P)-bd_dom_sf"/>
</dbReference>
<evidence type="ECO:0000256" key="3">
    <source>
        <dbReference type="ARBA" id="ARBA00012954"/>
    </source>
</evidence>
<proteinExistence type="inferred from homology"/>
<dbReference type="Pfam" id="PF03720">
    <property type="entry name" value="UDPG_MGDP_dh_C"/>
    <property type="match status" value="1"/>
</dbReference>
<comment type="catalytic activity">
    <reaction evidence="6 7">
        <text>UDP-alpha-D-glucose + 2 NAD(+) + H2O = UDP-alpha-D-glucuronate + 2 NADH + 3 H(+)</text>
        <dbReference type="Rhea" id="RHEA:23596"/>
        <dbReference type="ChEBI" id="CHEBI:15377"/>
        <dbReference type="ChEBI" id="CHEBI:15378"/>
        <dbReference type="ChEBI" id="CHEBI:57540"/>
        <dbReference type="ChEBI" id="CHEBI:57945"/>
        <dbReference type="ChEBI" id="CHEBI:58052"/>
        <dbReference type="ChEBI" id="CHEBI:58885"/>
        <dbReference type="EC" id="1.1.1.22"/>
    </reaction>
</comment>
<dbReference type="PIRSF" id="PIRSF000124">
    <property type="entry name" value="UDPglc_GDPman_dh"/>
    <property type="match status" value="1"/>
</dbReference>
<keyword evidence="10" id="KW-1185">Reference proteome</keyword>
<comment type="caution">
    <text evidence="9">The sequence shown here is derived from an EMBL/GenBank/DDBJ whole genome shotgun (WGS) entry which is preliminary data.</text>
</comment>
<dbReference type="PANTHER" id="PTHR43750">
    <property type="entry name" value="UDP-GLUCOSE 6-DEHYDROGENASE TUAD"/>
    <property type="match status" value="1"/>
</dbReference>
<dbReference type="Proteomes" id="UP001500804">
    <property type="component" value="Unassembled WGS sequence"/>
</dbReference>
<dbReference type="RefSeq" id="WP_345602709.1">
    <property type="nucleotide sequence ID" value="NZ_BAABJO010000001.1"/>
</dbReference>
<comment type="pathway">
    <text evidence="1">Nucleotide-sugar biosynthesis; UDP-alpha-D-glucuronate biosynthesis; UDP-alpha-D-glucuronate from UDP-alpha-D-glucose: step 1/1.</text>
</comment>
<keyword evidence="5 7" id="KW-0520">NAD</keyword>
<protein>
    <recommendedName>
        <fullName evidence="3 7">UDP-glucose 6-dehydrogenase</fullName>
        <ecNumber evidence="3 7">1.1.1.22</ecNumber>
    </recommendedName>
</protein>
<keyword evidence="4 7" id="KW-0560">Oxidoreductase</keyword>
<comment type="similarity">
    <text evidence="2 7">Belongs to the UDP-glucose/GDP-mannose dehydrogenase family.</text>
</comment>
<dbReference type="Pfam" id="PF00984">
    <property type="entry name" value="UDPG_MGDP_dh"/>
    <property type="match status" value="1"/>
</dbReference>
<dbReference type="PIRSF" id="PIRSF500134">
    <property type="entry name" value="UDPglc_DH_bac"/>
    <property type="match status" value="1"/>
</dbReference>
<dbReference type="Pfam" id="PF03721">
    <property type="entry name" value="UDPG_MGDP_dh_N"/>
    <property type="match status" value="1"/>
</dbReference>
<evidence type="ECO:0000256" key="5">
    <source>
        <dbReference type="ARBA" id="ARBA00023027"/>
    </source>
</evidence>
<dbReference type="InterPro" id="IPR001732">
    <property type="entry name" value="UDP-Glc/GDP-Man_DH_N"/>
</dbReference>
<evidence type="ECO:0000259" key="8">
    <source>
        <dbReference type="SMART" id="SM00984"/>
    </source>
</evidence>
<dbReference type="InterPro" id="IPR008927">
    <property type="entry name" value="6-PGluconate_DH-like_C_sf"/>
</dbReference>
<accession>A0ABP9N6V7</accession>
<dbReference type="EMBL" id="BAABJO010000001">
    <property type="protein sequence ID" value="GAA5110947.1"/>
    <property type="molecule type" value="Genomic_DNA"/>
</dbReference>
<sequence length="453" mass="48064">MPTNVQPSLPAGEPLPAIAVIGLGYVGCVSAACFAARGHEVVGVDVDEQKAALLRSGRSPIVEERIDEIVADVVRSGRLWITDDVRAAISATDVTLVCVGTPSAPDGSLSTAFLERACAEIGGALAAEPGWHVVVFRSTMTPGTCEGLLVPALERASGKRAGVDFGVCVNPEYLREGSSVRDFGSPPKTVVGELDPRSGDVVMGLYANVPGPRFRVPIAVAEMSKYVDNSFHALKVAYGNEIGAVCRSAGLDSHQVMDIFLADTKLNISPAYLRPGFAFGGSCLPKDLRALVDMARRRNVDIPLLAGVIPANEAHVRRAVELVVACGRRRVALMGLSFKAGTDDLRESPLVELAERLIGKGYDVRIYDANVSVSRLAGANRRHITEHLPHIGRLLTDDLADVVAHAEVFVVGSSAPEIADALAGVDDRPVVDLVRLPDASSRRGDEKYIGIGW</sequence>
<dbReference type="PANTHER" id="PTHR43750:SF1">
    <property type="entry name" value="GDP-MANNOSE 6-DEHYDROGENASE"/>
    <property type="match status" value="1"/>
</dbReference>
<evidence type="ECO:0000256" key="4">
    <source>
        <dbReference type="ARBA" id="ARBA00023002"/>
    </source>
</evidence>
<evidence type="ECO:0000256" key="2">
    <source>
        <dbReference type="ARBA" id="ARBA00006601"/>
    </source>
</evidence>
<dbReference type="InterPro" id="IPR014027">
    <property type="entry name" value="UDP-Glc/GDP-Man_DH_C"/>
</dbReference>
<evidence type="ECO:0000256" key="7">
    <source>
        <dbReference type="PIRNR" id="PIRNR000124"/>
    </source>
</evidence>
<dbReference type="NCBIfam" id="TIGR03026">
    <property type="entry name" value="NDP-sugDHase"/>
    <property type="match status" value="1"/>
</dbReference>
<dbReference type="InterPro" id="IPR028357">
    <property type="entry name" value="UDPglc_DH_bac"/>
</dbReference>
<dbReference type="SUPFAM" id="SSF52413">
    <property type="entry name" value="UDP-glucose/GDP-mannose dehydrogenase C-terminal domain"/>
    <property type="match status" value="1"/>
</dbReference>
<evidence type="ECO:0000256" key="6">
    <source>
        <dbReference type="ARBA" id="ARBA00047473"/>
    </source>
</evidence>
<dbReference type="SUPFAM" id="SSF51735">
    <property type="entry name" value="NAD(P)-binding Rossmann-fold domains"/>
    <property type="match status" value="1"/>
</dbReference>
<dbReference type="Gene3D" id="1.20.5.170">
    <property type="match status" value="1"/>
</dbReference>
<feature type="domain" description="UDP-glucose/GDP-mannose dehydrogenase C-terminal" evidence="8">
    <location>
        <begin position="332"/>
        <end position="439"/>
    </location>
</feature>
<dbReference type="InterPro" id="IPR036220">
    <property type="entry name" value="UDP-Glc/GDP-Man_DH_C_sf"/>
</dbReference>
<name>A0ABP9N6V7_9PSEU</name>
<organism evidence="9 10">
    <name type="scientific">Pseudonocardia adelaidensis</name>
    <dbReference type="NCBI Taxonomy" id="648754"/>
    <lineage>
        <taxon>Bacteria</taxon>
        <taxon>Bacillati</taxon>
        <taxon>Actinomycetota</taxon>
        <taxon>Actinomycetes</taxon>
        <taxon>Pseudonocardiales</taxon>
        <taxon>Pseudonocardiaceae</taxon>
        <taxon>Pseudonocardia</taxon>
    </lineage>
</organism>
<gene>
    <name evidence="9" type="ORF">GCM10023320_03260</name>
</gene>